<comment type="subcellular location">
    <subcellularLocation>
        <location evidence="1">Cell outer membrane</location>
    </subcellularLocation>
</comment>
<evidence type="ECO:0000256" key="5">
    <source>
        <dbReference type="ARBA" id="ARBA00023237"/>
    </source>
</evidence>
<reference evidence="7 8" key="1">
    <citation type="submission" date="2018-06" db="EMBL/GenBank/DDBJ databases">
        <title>Marinomonas sp. YLB-05 draft genome sequence.</title>
        <authorList>
            <person name="Yu L."/>
            <person name="Tang X."/>
        </authorList>
    </citation>
    <scope>NUCLEOTIDE SEQUENCE [LARGE SCALE GENOMIC DNA]</scope>
    <source>
        <strain evidence="7 8">YLB-05</strain>
    </source>
</reference>
<organism evidence="7 8">
    <name type="scientific">Marinomonas piezotolerans</name>
    <dbReference type="NCBI Taxonomy" id="2213058"/>
    <lineage>
        <taxon>Bacteria</taxon>
        <taxon>Pseudomonadati</taxon>
        <taxon>Pseudomonadota</taxon>
        <taxon>Gammaproteobacteria</taxon>
        <taxon>Oceanospirillales</taxon>
        <taxon>Oceanospirillaceae</taxon>
        <taxon>Marinomonas</taxon>
    </lineage>
</organism>
<keyword evidence="4" id="KW-0472">Membrane</keyword>
<name>A0A370U5R6_9GAMM</name>
<protein>
    <recommendedName>
        <fullName evidence="9">MipA/OmpV family protein</fullName>
    </recommendedName>
</protein>
<dbReference type="GO" id="GO:0009252">
    <property type="term" value="P:peptidoglycan biosynthetic process"/>
    <property type="evidence" value="ECO:0007669"/>
    <property type="project" value="TreeGrafter"/>
</dbReference>
<keyword evidence="5" id="KW-0998">Cell outer membrane</keyword>
<keyword evidence="8" id="KW-1185">Reference proteome</keyword>
<evidence type="ECO:0000256" key="1">
    <source>
        <dbReference type="ARBA" id="ARBA00004442"/>
    </source>
</evidence>
<accession>A0A370U5R6</accession>
<evidence type="ECO:0000313" key="7">
    <source>
        <dbReference type="EMBL" id="RDL43093.1"/>
    </source>
</evidence>
<dbReference type="Proteomes" id="UP000254326">
    <property type="component" value="Unassembled WGS sequence"/>
</dbReference>
<dbReference type="AlphaFoldDB" id="A0A370U5R6"/>
<dbReference type="GO" id="GO:0009279">
    <property type="term" value="C:cell outer membrane"/>
    <property type="evidence" value="ECO:0007669"/>
    <property type="project" value="UniProtKB-SubCell"/>
</dbReference>
<dbReference type="PANTHER" id="PTHR38776">
    <property type="entry name" value="MLTA-INTERACTING PROTEIN-RELATED"/>
    <property type="match status" value="1"/>
</dbReference>
<keyword evidence="3 6" id="KW-0732">Signal</keyword>
<sequence length="246" mass="26962">MVVTKSAIVLATLAIASYVNAEGFSASTTVGFGNSPYKEMESDNQVIPLVQYDSDTVYFRGANLGVHIVNTRQQKFNVFVGYSPMSFNASHSSDPAIRQLDDRYSSAVVGTEYSHLSRKGIVSIKLTHDILSVYGGPSADASYGLMIPLKSVRILPKIGLRWHSSDFNDYYFGVSAKESNRSGLNTYQADSSLTPYISATAIININDHFNVITNVGMEWLPAEVTDSPMVDKDTTYGARFSLAYSF</sequence>
<dbReference type="EMBL" id="QKRA01000010">
    <property type="protein sequence ID" value="RDL43093.1"/>
    <property type="molecule type" value="Genomic_DNA"/>
</dbReference>
<evidence type="ECO:0000256" key="4">
    <source>
        <dbReference type="ARBA" id="ARBA00023136"/>
    </source>
</evidence>
<dbReference type="Pfam" id="PF06629">
    <property type="entry name" value="MipA"/>
    <property type="match status" value="1"/>
</dbReference>
<evidence type="ECO:0008006" key="9">
    <source>
        <dbReference type="Google" id="ProtNLM"/>
    </source>
</evidence>
<evidence type="ECO:0000256" key="2">
    <source>
        <dbReference type="ARBA" id="ARBA00005722"/>
    </source>
</evidence>
<evidence type="ECO:0000313" key="8">
    <source>
        <dbReference type="Proteomes" id="UP000254326"/>
    </source>
</evidence>
<gene>
    <name evidence="7" type="ORF">DN730_16485</name>
</gene>
<feature type="signal peptide" evidence="6">
    <location>
        <begin position="1"/>
        <end position="21"/>
    </location>
</feature>
<evidence type="ECO:0000256" key="3">
    <source>
        <dbReference type="ARBA" id="ARBA00022729"/>
    </source>
</evidence>
<dbReference type="PANTHER" id="PTHR38776:SF1">
    <property type="entry name" value="MLTA-INTERACTING PROTEIN-RELATED"/>
    <property type="match status" value="1"/>
</dbReference>
<evidence type="ECO:0000256" key="6">
    <source>
        <dbReference type="SAM" id="SignalP"/>
    </source>
</evidence>
<dbReference type="InterPro" id="IPR010583">
    <property type="entry name" value="MipA"/>
</dbReference>
<feature type="chain" id="PRO_5017009331" description="MipA/OmpV family protein" evidence="6">
    <location>
        <begin position="22"/>
        <end position="246"/>
    </location>
</feature>
<comment type="similarity">
    <text evidence="2">Belongs to the MipA/OmpV family.</text>
</comment>
<comment type="caution">
    <text evidence="7">The sequence shown here is derived from an EMBL/GenBank/DDBJ whole genome shotgun (WGS) entry which is preliminary data.</text>
</comment>
<proteinExistence type="inferred from homology"/>
<dbReference type="OrthoDB" id="8562138at2"/>
<dbReference type="RefSeq" id="WP_115469244.1">
    <property type="nucleotide sequence ID" value="NZ_QKRA01000010.1"/>
</dbReference>